<dbReference type="Proteomes" id="UP000198507">
    <property type="component" value="Unassembled WGS sequence"/>
</dbReference>
<keyword evidence="3" id="KW-1185">Reference proteome</keyword>
<organism evidence="2 3">
    <name type="scientific">Geodermatophilus poikilotrophus</name>
    <dbReference type="NCBI Taxonomy" id="1333667"/>
    <lineage>
        <taxon>Bacteria</taxon>
        <taxon>Bacillati</taxon>
        <taxon>Actinomycetota</taxon>
        <taxon>Actinomycetes</taxon>
        <taxon>Geodermatophilales</taxon>
        <taxon>Geodermatophilaceae</taxon>
        <taxon>Geodermatophilus</taxon>
    </lineage>
</organism>
<name>A0A1I0DUU3_9ACTN</name>
<evidence type="ECO:0000313" key="3">
    <source>
        <dbReference type="Proteomes" id="UP000198507"/>
    </source>
</evidence>
<evidence type="ECO:0000256" key="1">
    <source>
        <dbReference type="SAM" id="MobiDB-lite"/>
    </source>
</evidence>
<feature type="region of interest" description="Disordered" evidence="1">
    <location>
        <begin position="1"/>
        <end position="32"/>
    </location>
</feature>
<evidence type="ECO:0000313" key="2">
    <source>
        <dbReference type="EMBL" id="SET36429.1"/>
    </source>
</evidence>
<proteinExistence type="predicted"/>
<protein>
    <submittedName>
        <fullName evidence="2">Uncharacterized protein</fullName>
    </submittedName>
</protein>
<gene>
    <name evidence="2" type="ORF">SAMN04488546_2172</name>
</gene>
<reference evidence="3" key="1">
    <citation type="submission" date="2016-10" db="EMBL/GenBank/DDBJ databases">
        <authorList>
            <person name="Varghese N."/>
            <person name="Submissions S."/>
        </authorList>
    </citation>
    <scope>NUCLEOTIDE SEQUENCE [LARGE SCALE GENOMIC DNA]</scope>
    <source>
        <strain evidence="3">DSM 44209</strain>
    </source>
</reference>
<dbReference type="EMBL" id="FOIE01000004">
    <property type="protein sequence ID" value="SET36429.1"/>
    <property type="molecule type" value="Genomic_DNA"/>
</dbReference>
<sequence length="134" mass="14348">MIDAGAPGTASTRTTTMARVTAPDPQETGRRTADELVRRLSADDGAGVDELLAGLTEVRNLVFVGAGLTAIARTHGRQLPPAQRAQASTRQLNLGQLRDAHRGDPEGLRTWLRRSAEEILFLRALREAAARVAG</sequence>
<feature type="compositionally biased region" description="Polar residues" evidence="1">
    <location>
        <begin position="9"/>
        <end position="18"/>
    </location>
</feature>
<accession>A0A1I0DUU3</accession>
<dbReference type="AlphaFoldDB" id="A0A1I0DUU3"/>